<gene>
    <name evidence="1" type="ORF">DFP77_13525</name>
</gene>
<protein>
    <submittedName>
        <fullName evidence="1">TnsA endonuclease-like protein</fullName>
    </submittedName>
</protein>
<organism evidence="1 2">
    <name type="scientific">Marinomonas foliarum</name>
    <dbReference type="NCBI Taxonomy" id="491950"/>
    <lineage>
        <taxon>Bacteria</taxon>
        <taxon>Pseudomonadati</taxon>
        <taxon>Pseudomonadota</taxon>
        <taxon>Gammaproteobacteria</taxon>
        <taxon>Oceanospirillales</taxon>
        <taxon>Oceanospirillaceae</taxon>
        <taxon>Marinomonas</taxon>
    </lineage>
</organism>
<dbReference type="RefSeq" id="WP_147270565.1">
    <property type="nucleotide sequence ID" value="NZ_QPJQ01000035.1"/>
</dbReference>
<reference evidence="1 2" key="1">
    <citation type="submission" date="2018-07" db="EMBL/GenBank/DDBJ databases">
        <title>Genomic Encyclopedia of Type Strains, Phase III (KMG-III): the genomes of soil and plant-associated and newly described type strains.</title>
        <authorList>
            <person name="Whitman W."/>
        </authorList>
    </citation>
    <scope>NUCLEOTIDE SEQUENCE [LARGE SCALE GENOMIC DNA]</scope>
    <source>
        <strain evidence="1 2">CECT 7731</strain>
    </source>
</reference>
<dbReference type="AlphaFoldDB" id="A0A368ZMP2"/>
<comment type="caution">
    <text evidence="1">The sequence shown here is derived from an EMBL/GenBank/DDBJ whole genome shotgun (WGS) entry which is preliminary data.</text>
</comment>
<dbReference type="GO" id="GO:0003676">
    <property type="term" value="F:nucleic acid binding"/>
    <property type="evidence" value="ECO:0007669"/>
    <property type="project" value="InterPro"/>
</dbReference>
<name>A0A368ZMP2_9GAMM</name>
<sequence length="182" mass="20824">MLRFISTQSLKFKVNSKMVVAVEQVGATSRGLQCKSSLLLGGVSHRSLFNKSSRILHLFSDLEFIYSCLFDWSPCVTDCRERYPLLRDDVQSISEELSIPVISYEGVQQVRFSDFLVDDAAHPLGQYAVDIRYLNDLKSNGAIEALELQRRYWEMKNIGRNSFGAFKRMLRKPSMKNNSLSL</sequence>
<dbReference type="GO" id="GO:0004519">
    <property type="term" value="F:endonuclease activity"/>
    <property type="evidence" value="ECO:0007669"/>
    <property type="project" value="UniProtKB-KW"/>
</dbReference>
<dbReference type="OrthoDB" id="5291587at2"/>
<proteinExistence type="predicted"/>
<dbReference type="InterPro" id="IPR011335">
    <property type="entry name" value="Restrct_endonuc-II-like"/>
</dbReference>
<keyword evidence="1" id="KW-0378">Hydrolase</keyword>
<dbReference type="EMBL" id="QPJQ01000035">
    <property type="protein sequence ID" value="RCW96322.1"/>
    <property type="molecule type" value="Genomic_DNA"/>
</dbReference>
<keyword evidence="1" id="KW-0540">Nuclease</keyword>
<evidence type="ECO:0000313" key="2">
    <source>
        <dbReference type="Proteomes" id="UP000253506"/>
    </source>
</evidence>
<dbReference type="SUPFAM" id="SSF52980">
    <property type="entry name" value="Restriction endonuclease-like"/>
    <property type="match status" value="1"/>
</dbReference>
<dbReference type="Proteomes" id="UP000253506">
    <property type="component" value="Unassembled WGS sequence"/>
</dbReference>
<evidence type="ECO:0000313" key="1">
    <source>
        <dbReference type="EMBL" id="RCW96322.1"/>
    </source>
</evidence>
<dbReference type="Gene3D" id="3.40.1350.10">
    <property type="match status" value="1"/>
</dbReference>
<accession>A0A368ZMP2</accession>
<dbReference type="InterPro" id="IPR011856">
    <property type="entry name" value="tRNA_endonuc-like_dom_sf"/>
</dbReference>
<keyword evidence="1" id="KW-0255">Endonuclease</keyword>